<accession>A0A7V8MZD9</accession>
<dbReference type="AlphaFoldDB" id="A0A7V8MZD9"/>
<name>A0A7V8MZD9_9LACT</name>
<dbReference type="CDD" id="cd00093">
    <property type="entry name" value="HTH_XRE"/>
    <property type="match status" value="1"/>
</dbReference>
<organism evidence="2 3">
    <name type="scientific">Pseudolactococcus laudensis</name>
    <dbReference type="NCBI Taxonomy" id="1494461"/>
    <lineage>
        <taxon>Bacteria</taxon>
        <taxon>Bacillati</taxon>
        <taxon>Bacillota</taxon>
        <taxon>Bacilli</taxon>
        <taxon>Lactobacillales</taxon>
        <taxon>Streptococcaceae</taxon>
        <taxon>Pseudolactococcus</taxon>
    </lineage>
</organism>
<evidence type="ECO:0000259" key="1">
    <source>
        <dbReference type="Pfam" id="PF21259"/>
    </source>
</evidence>
<protein>
    <recommendedName>
        <fullName evidence="1">HTH-type transcriptional regulator Rgg C-terminal domain-containing protein</fullName>
    </recommendedName>
</protein>
<dbReference type="InterPro" id="IPR010057">
    <property type="entry name" value="Transcription_activator_Rgg_C"/>
</dbReference>
<dbReference type="Proteomes" id="UP000530186">
    <property type="component" value="Unassembled WGS sequence"/>
</dbReference>
<sequence length="279" mass="32391">MNFRELGTLYKKVRQSRGYSINDVTSDYLNKSQISKFENGNSMLLLDGFMHAVDGLNMTMSEFFLSVGNFEAGSSHISGEKLRDLINSQDVDGLKKLIVQKPRTNDKNIFNIKVKCAIRELSGENFLTDEDCQFVDKYLTDCEEWTMFETNVFSMCLEALDTDLAYQLGLQLIEKNNFYKILPYNAQIVKRTLVNVYVYMILRGRFVYAGKLEKKIDRLINSSDTDEKIVIQIFKKFSKYRQEENLELLSEIVRDIQNLKDLGAQGLAERFEIFLFNDK</sequence>
<dbReference type="PANTHER" id="PTHR37038:SF12">
    <property type="entry name" value="TRANSCRIPTIONAL REGULATOR"/>
    <property type="match status" value="1"/>
</dbReference>
<dbReference type="SUPFAM" id="SSF47413">
    <property type="entry name" value="lambda repressor-like DNA-binding domains"/>
    <property type="match status" value="1"/>
</dbReference>
<dbReference type="RefSeq" id="WP_180745895.1">
    <property type="nucleotide sequence ID" value="NZ_CBCRWQ010000001.1"/>
</dbReference>
<evidence type="ECO:0000313" key="3">
    <source>
        <dbReference type="Proteomes" id="UP000530186"/>
    </source>
</evidence>
<dbReference type="InterPro" id="IPR010982">
    <property type="entry name" value="Lambda_DNA-bd_dom_sf"/>
</dbReference>
<dbReference type="Gene3D" id="1.25.40.10">
    <property type="entry name" value="Tetratricopeptide repeat domain"/>
    <property type="match status" value="1"/>
</dbReference>
<dbReference type="PANTHER" id="PTHR37038">
    <property type="entry name" value="TRANSCRIPTIONAL REGULATOR-RELATED"/>
    <property type="match status" value="1"/>
</dbReference>
<feature type="domain" description="HTH-type transcriptional regulator Rgg C-terminal" evidence="1">
    <location>
        <begin position="100"/>
        <end position="272"/>
    </location>
</feature>
<comment type="caution">
    <text evidence="2">The sequence shown here is derived from an EMBL/GenBank/DDBJ whole genome shotgun (WGS) entry which is preliminary data.</text>
</comment>
<keyword evidence="3" id="KW-1185">Reference proteome</keyword>
<dbReference type="InterPro" id="IPR001387">
    <property type="entry name" value="Cro/C1-type_HTH"/>
</dbReference>
<dbReference type="InterPro" id="IPR011990">
    <property type="entry name" value="TPR-like_helical_dom_sf"/>
</dbReference>
<evidence type="ECO:0000313" key="2">
    <source>
        <dbReference type="EMBL" id="MBA0015874.1"/>
    </source>
</evidence>
<dbReference type="GO" id="GO:0003677">
    <property type="term" value="F:DNA binding"/>
    <property type="evidence" value="ECO:0007669"/>
    <property type="project" value="InterPro"/>
</dbReference>
<proteinExistence type="predicted"/>
<reference evidence="2 3" key="1">
    <citation type="submission" date="2020-07" db="EMBL/GenBank/DDBJ databases">
        <authorList>
            <person name="Hilgarth M."/>
            <person name="Werum V."/>
            <person name="Vogel R.F."/>
        </authorList>
    </citation>
    <scope>NUCLEOTIDE SEQUENCE [LARGE SCALE GENOMIC DNA]</scope>
    <source>
        <strain evidence="2 3">DSM 28961</strain>
    </source>
</reference>
<dbReference type="NCBIfam" id="TIGR01716">
    <property type="entry name" value="RGG_Cterm"/>
    <property type="match status" value="1"/>
</dbReference>
<dbReference type="EMBL" id="JACBNY010000002">
    <property type="protein sequence ID" value="MBA0015874.1"/>
    <property type="molecule type" value="Genomic_DNA"/>
</dbReference>
<dbReference type="InterPro" id="IPR053163">
    <property type="entry name" value="HTH-type_regulator_Rgg"/>
</dbReference>
<gene>
    <name evidence="2" type="ORF">HZR21_01735</name>
</gene>
<dbReference type="GeneID" id="303194227"/>
<dbReference type="Pfam" id="PF21259">
    <property type="entry name" value="Rgg_C"/>
    <property type="match status" value="1"/>
</dbReference>